<feature type="coiled-coil region" evidence="1">
    <location>
        <begin position="494"/>
        <end position="524"/>
    </location>
</feature>
<proteinExistence type="predicted"/>
<dbReference type="Proteomes" id="UP000179807">
    <property type="component" value="Unassembled WGS sequence"/>
</dbReference>
<evidence type="ECO:0000313" key="3">
    <source>
        <dbReference type="Proteomes" id="UP000179807"/>
    </source>
</evidence>
<dbReference type="RefSeq" id="XP_068369992.1">
    <property type="nucleotide sequence ID" value="XM_068513819.1"/>
</dbReference>
<gene>
    <name evidence="2" type="ORF">TRFO_41519</name>
</gene>
<keyword evidence="3" id="KW-1185">Reference proteome</keyword>
<comment type="caution">
    <text evidence="2">The sequence shown here is derived from an EMBL/GenBank/DDBJ whole genome shotgun (WGS) entry which is preliminary data.</text>
</comment>
<evidence type="ECO:0000313" key="2">
    <source>
        <dbReference type="EMBL" id="OHT16856.1"/>
    </source>
</evidence>
<sequence length="544" mass="63024">MNNIYIENLSLVQKLDLSNTSVLELENIIASLKDNKKTIQEENIKLKQEIISLKTECNKIRNDLLQIDYDQTKFTSENEGIFVKSLQKEKQELVESLAQLQQQSNSTVSELKAQISSYRLKICEMRHKTNYVQKEISNLQPQELTNVENTNDFSSQQHTIQTLTKDNSNLLRQIDALKLKEESQTHEIKTLKDKLENSFSILREFNDIKVIVNSLNQKCQKKDIRIQKLNSKISILQNSLLEQNKSADEQKAAYQQHLNEIKAKYKQTIQSHTLKDENSKDKKIKKLMQVLSKINSQKNKLEEENRQLKVKLENQAKNVDISHLMIQNKNIVSLFNTHFRLISQKINLLISKQFSQFSSQILSLSSRVSYMQKRLMYHPSYMKIIKHSSSLMKQNTQNILLAKKELYRGFRALRLAPPSSNSATQPTVDISELAKVLVDAIPPKKILRFERKLGTVEIHPTNNKIETTTVISYLSEPLGLHPRNGSDEFVKMLLMKAKKKIERSNQIEEKYEDAKQVLQTIKNVLFTTSKEESIELLQQIFVGV</sequence>
<reference evidence="2" key="1">
    <citation type="submission" date="2016-10" db="EMBL/GenBank/DDBJ databases">
        <authorList>
            <person name="Benchimol M."/>
            <person name="Almeida L.G."/>
            <person name="Vasconcelos A.T."/>
            <person name="Perreira-Neves A."/>
            <person name="Rosa I.A."/>
            <person name="Tasca T."/>
            <person name="Bogo M.R."/>
            <person name="de Souza W."/>
        </authorList>
    </citation>
    <scope>NUCLEOTIDE SEQUENCE [LARGE SCALE GENOMIC DNA]</scope>
    <source>
        <strain evidence="2">K</strain>
    </source>
</reference>
<feature type="coiled-coil region" evidence="1">
    <location>
        <begin position="160"/>
        <end position="318"/>
    </location>
</feature>
<feature type="coiled-coil region" evidence="1">
    <location>
        <begin position="22"/>
        <end position="106"/>
    </location>
</feature>
<keyword evidence="1" id="KW-0175">Coiled coil</keyword>
<evidence type="ECO:0000256" key="1">
    <source>
        <dbReference type="SAM" id="Coils"/>
    </source>
</evidence>
<name>A0A1J4L199_9EUKA</name>
<organism evidence="2 3">
    <name type="scientific">Tritrichomonas foetus</name>
    <dbReference type="NCBI Taxonomy" id="1144522"/>
    <lineage>
        <taxon>Eukaryota</taxon>
        <taxon>Metamonada</taxon>
        <taxon>Parabasalia</taxon>
        <taxon>Tritrichomonadida</taxon>
        <taxon>Tritrichomonadidae</taxon>
        <taxon>Tritrichomonas</taxon>
    </lineage>
</organism>
<dbReference type="VEuPathDB" id="TrichDB:TRFO_41519"/>
<accession>A0A1J4L199</accession>
<dbReference type="AlphaFoldDB" id="A0A1J4L199"/>
<protein>
    <submittedName>
        <fullName evidence="2">Uncharacterized protein</fullName>
    </submittedName>
</protein>
<dbReference type="EMBL" id="MLAK01000065">
    <property type="protein sequence ID" value="OHT16856.1"/>
    <property type="molecule type" value="Genomic_DNA"/>
</dbReference>
<dbReference type="GeneID" id="94848523"/>